<dbReference type="Gene3D" id="3.60.15.10">
    <property type="entry name" value="Ribonuclease Z/Hydroxyacylglutathione hydrolase-like"/>
    <property type="match status" value="1"/>
</dbReference>
<keyword evidence="3" id="KW-1185">Reference proteome</keyword>
<dbReference type="InterPro" id="IPR001279">
    <property type="entry name" value="Metallo-B-lactamas"/>
</dbReference>
<dbReference type="PaxDb" id="610130-Closa_4070"/>
<proteinExistence type="predicted"/>
<name>D9R2F5_LACSW</name>
<accession>D9R2F5</accession>
<dbReference type="EMBL" id="CP002109">
    <property type="protein sequence ID" value="ADL06579.1"/>
    <property type="molecule type" value="Genomic_DNA"/>
</dbReference>
<evidence type="ECO:0000259" key="1">
    <source>
        <dbReference type="SMART" id="SM00849"/>
    </source>
</evidence>
<dbReference type="SUPFAM" id="SSF56281">
    <property type="entry name" value="Metallo-hydrolase/oxidoreductase"/>
    <property type="match status" value="1"/>
</dbReference>
<organism evidence="2 3">
    <name type="scientific">Lacrimispora saccharolytica (strain ATCC 35040 / DSM 2544 / NRCC 2533 / WM1)</name>
    <name type="common">Clostridium saccharolyticum</name>
    <dbReference type="NCBI Taxonomy" id="610130"/>
    <lineage>
        <taxon>Bacteria</taxon>
        <taxon>Bacillati</taxon>
        <taxon>Bacillota</taxon>
        <taxon>Clostridia</taxon>
        <taxon>Lachnospirales</taxon>
        <taxon>Lachnospiraceae</taxon>
        <taxon>Lacrimispora</taxon>
    </lineage>
</organism>
<dbReference type="eggNOG" id="COG2333">
    <property type="taxonomic scope" value="Bacteria"/>
</dbReference>
<dbReference type="AlphaFoldDB" id="D9R2F5"/>
<dbReference type="Proteomes" id="UP000001662">
    <property type="component" value="Chromosome"/>
</dbReference>
<sequence>MKPEVAMKHFSIWKKIAACVLFLNIVFTAFTTELLTPAPSAGDLTMRGMSFGPSLNIGPGSKIFNGGSLSLLADYDNRQMLSMILQDKDGTLVVIDGGWDIDAAHLTEVLRSKGGHVSGWFITHPHSDHVGALVQILKNPDSQITIDHIYYSLADLSWYEKVEPSRNDMVHSLISAFAALPAEKLRTVQKDQEIQLGQIKAKVLNDPYLLDATSVNNSSVAYKFFLNNVSILVLGDMGPEAGELLAAQRSAEDLKSDIVQMSHHGQYGVNKEVYAMIKPQIALWPCPLWLWNNDNGGGIGSGDWKTLETRKWMEELGVKVNYSIKDGDQIIY</sequence>
<dbReference type="InterPro" id="IPR036866">
    <property type="entry name" value="RibonucZ/Hydroxyglut_hydro"/>
</dbReference>
<feature type="domain" description="Metallo-beta-lactamase" evidence="1">
    <location>
        <begin position="79"/>
        <end position="263"/>
    </location>
</feature>
<gene>
    <name evidence="2" type="ordered locus">Closa_4070</name>
</gene>
<dbReference type="STRING" id="610130.Closa_4070"/>
<evidence type="ECO:0000313" key="2">
    <source>
        <dbReference type="EMBL" id="ADL06579.1"/>
    </source>
</evidence>
<reference evidence="2" key="1">
    <citation type="submission" date="2010-07" db="EMBL/GenBank/DDBJ databases">
        <title>Complete sequence of Clostridium saccharolyticum WM1.</title>
        <authorList>
            <consortium name="US DOE Joint Genome Institute"/>
            <person name="Lucas S."/>
            <person name="Copeland A."/>
            <person name="Lapidus A."/>
            <person name="Cheng J.-F."/>
            <person name="Bruce D."/>
            <person name="Goodwin L."/>
            <person name="Pitluck S."/>
            <person name="Chertkov O."/>
            <person name="Detter J.C."/>
            <person name="Han C."/>
            <person name="Tapia R."/>
            <person name="Land M."/>
            <person name="Hauser L."/>
            <person name="Chang Y.-J."/>
            <person name="Jeffries C."/>
            <person name="Kyrpides N."/>
            <person name="Ivanova N."/>
            <person name="Mikhailova N."/>
            <person name="Mouttaki H."/>
            <person name="Lin L."/>
            <person name="Zhou J."/>
            <person name="Hemme C.L."/>
            <person name="Woyke T."/>
        </authorList>
    </citation>
    <scope>NUCLEOTIDE SEQUENCE [LARGE SCALE GENOMIC DNA]</scope>
    <source>
        <strain evidence="2">WM1</strain>
    </source>
</reference>
<dbReference type="InterPro" id="IPR052159">
    <property type="entry name" value="Competence_DNA_uptake"/>
</dbReference>
<dbReference type="SMART" id="SM00849">
    <property type="entry name" value="Lactamase_B"/>
    <property type="match status" value="1"/>
</dbReference>
<dbReference type="HOGENOM" id="CLU_055085_1_0_9"/>
<dbReference type="PANTHER" id="PTHR30619:SF1">
    <property type="entry name" value="RECOMBINATION PROTEIN 2"/>
    <property type="match status" value="1"/>
</dbReference>
<protein>
    <recommendedName>
        <fullName evidence="1">Metallo-beta-lactamase domain-containing protein</fullName>
    </recommendedName>
</protein>
<dbReference type="RefSeq" id="WP_013274631.1">
    <property type="nucleotide sequence ID" value="NC_014376.1"/>
</dbReference>
<dbReference type="Pfam" id="PF00753">
    <property type="entry name" value="Lactamase_B"/>
    <property type="match status" value="1"/>
</dbReference>
<dbReference type="KEGG" id="csh:Closa_4070"/>
<dbReference type="PANTHER" id="PTHR30619">
    <property type="entry name" value="DNA INTERNALIZATION/COMPETENCE PROTEIN COMEC/REC2"/>
    <property type="match status" value="1"/>
</dbReference>
<evidence type="ECO:0000313" key="3">
    <source>
        <dbReference type="Proteomes" id="UP000001662"/>
    </source>
</evidence>